<dbReference type="Proteomes" id="UP000239494">
    <property type="component" value="Unassembled WGS sequence"/>
</dbReference>
<feature type="chain" id="PRO_5039486786" evidence="1">
    <location>
        <begin position="34"/>
        <end position="320"/>
    </location>
</feature>
<dbReference type="SUPFAM" id="SSF109998">
    <property type="entry name" value="Triger factor/SurA peptide-binding domain-like"/>
    <property type="match status" value="1"/>
</dbReference>
<name>A0A2T0TLW6_9PSEU</name>
<dbReference type="RefSeq" id="WP_245886119.1">
    <property type="nucleotide sequence ID" value="NZ_PVTF01000001.1"/>
</dbReference>
<keyword evidence="3" id="KW-1185">Reference proteome</keyword>
<sequence length="320" mass="34437">MSTVLRPRYRRFTLLGVAAALLLAGCGSGPSQAGAAAIVGDTVIPLNLVQDRLAGYLDRQPEGGQVQGEGGAAPQAKLDKTARDILTFKIQHELTLRAAEREDVSVSEDTLSQLLEQAGGAQQLSEGTFFDADTFRNERARDQLLQVEIGRKYADKLSVTFDYFYANNTQDAIDKAKQIARDPAKMEQFVREAKQKDSQAGETNAKVSSAESPQLATTLLFGVPANTVIAFPPSPEQGNWIVAHIKERSTTAKPSADGGSQELTPDVLAGIGLRMLQPLSDELKIKVNPRYGVWDTSAMGLAPSEGEKAGFQVAVQQPKP</sequence>
<dbReference type="Gene3D" id="1.10.4030.10">
    <property type="entry name" value="Porin chaperone SurA, peptide-binding domain"/>
    <property type="match status" value="1"/>
</dbReference>
<comment type="caution">
    <text evidence="2">The sequence shown here is derived from an EMBL/GenBank/DDBJ whole genome shotgun (WGS) entry which is preliminary data.</text>
</comment>
<evidence type="ECO:0000313" key="2">
    <source>
        <dbReference type="EMBL" id="PRY46653.1"/>
    </source>
</evidence>
<dbReference type="Pfam" id="PF13624">
    <property type="entry name" value="SurA_N_3"/>
    <property type="match status" value="1"/>
</dbReference>
<feature type="signal peptide" evidence="1">
    <location>
        <begin position="1"/>
        <end position="33"/>
    </location>
</feature>
<organism evidence="2 3">
    <name type="scientific">Umezawaea tangerina</name>
    <dbReference type="NCBI Taxonomy" id="84725"/>
    <lineage>
        <taxon>Bacteria</taxon>
        <taxon>Bacillati</taxon>
        <taxon>Actinomycetota</taxon>
        <taxon>Actinomycetes</taxon>
        <taxon>Pseudonocardiales</taxon>
        <taxon>Pseudonocardiaceae</taxon>
        <taxon>Umezawaea</taxon>
    </lineage>
</organism>
<dbReference type="AlphaFoldDB" id="A0A2T0TLW6"/>
<protein>
    <submittedName>
        <fullName evidence="2">SurA-like protein</fullName>
    </submittedName>
</protein>
<reference evidence="2 3" key="1">
    <citation type="submission" date="2018-03" db="EMBL/GenBank/DDBJ databases">
        <title>Genomic Encyclopedia of Archaeal and Bacterial Type Strains, Phase II (KMG-II): from individual species to whole genera.</title>
        <authorList>
            <person name="Goeker M."/>
        </authorList>
    </citation>
    <scope>NUCLEOTIDE SEQUENCE [LARGE SCALE GENOMIC DNA]</scope>
    <source>
        <strain evidence="2 3">DSM 44720</strain>
    </source>
</reference>
<dbReference type="PROSITE" id="PS51257">
    <property type="entry name" value="PROKAR_LIPOPROTEIN"/>
    <property type="match status" value="1"/>
</dbReference>
<gene>
    <name evidence="2" type="ORF">CLV43_101932</name>
</gene>
<evidence type="ECO:0000256" key="1">
    <source>
        <dbReference type="SAM" id="SignalP"/>
    </source>
</evidence>
<keyword evidence="1" id="KW-0732">Signal</keyword>
<dbReference type="EMBL" id="PVTF01000001">
    <property type="protein sequence ID" value="PRY46653.1"/>
    <property type="molecule type" value="Genomic_DNA"/>
</dbReference>
<proteinExistence type="predicted"/>
<dbReference type="InterPro" id="IPR027304">
    <property type="entry name" value="Trigger_fact/SurA_dom_sf"/>
</dbReference>
<evidence type="ECO:0000313" key="3">
    <source>
        <dbReference type="Proteomes" id="UP000239494"/>
    </source>
</evidence>
<accession>A0A2T0TLW6</accession>